<keyword evidence="4" id="KW-0812">Transmembrane</keyword>
<evidence type="ECO:0000256" key="8">
    <source>
        <dbReference type="ARBA" id="ARBA00023136"/>
    </source>
</evidence>
<dbReference type="GO" id="GO:0005743">
    <property type="term" value="C:mitochondrial inner membrane"/>
    <property type="evidence" value="ECO:0007669"/>
    <property type="project" value="UniProtKB-SubCell"/>
</dbReference>
<dbReference type="AlphaFoldDB" id="A0AAX4P9X1"/>
<sequence>MTGPTKVAKVAAKAASGGMASKFMRWVNSEAGPKTTHFWGPIANWGFVVAGLNDTVTKEPGTISPKMTSVLCVYSALFMRFAWVIQPRNQILFACHFCNECVQLNQLRRWGTWAYLEEQDQKEARKQAETDATIATSK</sequence>
<accession>A0AAX4P9X1</accession>
<dbReference type="Proteomes" id="UP001472866">
    <property type="component" value="Chromosome 06"/>
</dbReference>
<dbReference type="EMBL" id="CP151506">
    <property type="protein sequence ID" value="WZN62807.1"/>
    <property type="molecule type" value="Genomic_DNA"/>
</dbReference>
<dbReference type="GO" id="GO:0006850">
    <property type="term" value="P:pyruvate import into mitochondria"/>
    <property type="evidence" value="ECO:0007669"/>
    <property type="project" value="InterPro"/>
</dbReference>
<evidence type="ECO:0000313" key="11">
    <source>
        <dbReference type="Proteomes" id="UP001472866"/>
    </source>
</evidence>
<proteinExistence type="inferred from homology"/>
<name>A0AAX4P9X1_9CHLO</name>
<evidence type="ECO:0000256" key="4">
    <source>
        <dbReference type="ARBA" id="ARBA00022692"/>
    </source>
</evidence>
<reference evidence="10 11" key="1">
    <citation type="submission" date="2024-03" db="EMBL/GenBank/DDBJ databases">
        <title>Complete genome sequence of the green alga Chloropicon roscoffensis RCC1871.</title>
        <authorList>
            <person name="Lemieux C."/>
            <person name="Pombert J.-F."/>
            <person name="Otis C."/>
            <person name="Turmel M."/>
        </authorList>
    </citation>
    <scope>NUCLEOTIDE SEQUENCE [LARGE SCALE GENOMIC DNA]</scope>
    <source>
        <strain evidence="10 11">RCC1871</strain>
    </source>
</reference>
<keyword evidence="10" id="KW-0670">Pyruvate</keyword>
<keyword evidence="8" id="KW-0472">Membrane</keyword>
<comment type="function">
    <text evidence="9">Mediates the uptake of pyruvate into mitochondria.</text>
</comment>
<gene>
    <name evidence="10" type="ORF">HKI87_06g43490</name>
</gene>
<comment type="similarity">
    <text evidence="2 9">Belongs to the mitochondrial pyruvate carrier (MPC) (TC 2.A.105) family.</text>
</comment>
<evidence type="ECO:0000256" key="7">
    <source>
        <dbReference type="ARBA" id="ARBA00023128"/>
    </source>
</evidence>
<organism evidence="10 11">
    <name type="scientific">Chloropicon roscoffensis</name>
    <dbReference type="NCBI Taxonomy" id="1461544"/>
    <lineage>
        <taxon>Eukaryota</taxon>
        <taxon>Viridiplantae</taxon>
        <taxon>Chlorophyta</taxon>
        <taxon>Chloropicophyceae</taxon>
        <taxon>Chloropicales</taxon>
        <taxon>Chloropicaceae</taxon>
        <taxon>Chloropicon</taxon>
    </lineage>
</organism>
<evidence type="ECO:0000256" key="5">
    <source>
        <dbReference type="ARBA" id="ARBA00022792"/>
    </source>
</evidence>
<evidence type="ECO:0000256" key="1">
    <source>
        <dbReference type="ARBA" id="ARBA00004448"/>
    </source>
</evidence>
<dbReference type="Pfam" id="PF03650">
    <property type="entry name" value="MPC"/>
    <property type="match status" value="1"/>
</dbReference>
<evidence type="ECO:0000256" key="2">
    <source>
        <dbReference type="ARBA" id="ARBA00006416"/>
    </source>
</evidence>
<evidence type="ECO:0000256" key="9">
    <source>
        <dbReference type="RuleBase" id="RU363100"/>
    </source>
</evidence>
<keyword evidence="6" id="KW-1133">Transmembrane helix</keyword>
<evidence type="ECO:0000313" key="10">
    <source>
        <dbReference type="EMBL" id="WZN62807.1"/>
    </source>
</evidence>
<keyword evidence="3 9" id="KW-0813">Transport</keyword>
<keyword evidence="7 9" id="KW-0496">Mitochondrion</keyword>
<comment type="subcellular location">
    <subcellularLocation>
        <location evidence="1 9">Mitochondrion inner membrane</location>
        <topology evidence="1 9">Multi-pass membrane protein</topology>
    </subcellularLocation>
</comment>
<evidence type="ECO:0000256" key="3">
    <source>
        <dbReference type="ARBA" id="ARBA00022448"/>
    </source>
</evidence>
<protein>
    <recommendedName>
        <fullName evidence="9">Mitochondrial pyruvate carrier</fullName>
    </recommendedName>
</protein>
<dbReference type="PANTHER" id="PTHR14154">
    <property type="entry name" value="UPF0041 BRAIN PROTEIN 44-RELATED"/>
    <property type="match status" value="1"/>
</dbReference>
<dbReference type="InterPro" id="IPR005336">
    <property type="entry name" value="MPC"/>
</dbReference>
<keyword evidence="11" id="KW-1185">Reference proteome</keyword>
<evidence type="ECO:0000256" key="6">
    <source>
        <dbReference type="ARBA" id="ARBA00022989"/>
    </source>
</evidence>
<keyword evidence="5 9" id="KW-0999">Mitochondrion inner membrane</keyword>